<accession>A0A830HCG8</accession>
<evidence type="ECO:0000313" key="3">
    <source>
        <dbReference type="EMBL" id="GHP04183.1"/>
    </source>
</evidence>
<keyword evidence="1" id="KW-0175">Coiled coil</keyword>
<feature type="region of interest" description="Disordered" evidence="2">
    <location>
        <begin position="50"/>
        <end position="83"/>
    </location>
</feature>
<gene>
    <name evidence="3" type="ORF">PPROV_000293700</name>
</gene>
<sequence>MPTSASYDLHGRRTQMFTPNTHAFGSSLSTPKPGTREAFEAAASAARAAAARVQGHTARRKAQHTASASVNSKGSGARESAATAAREFEAMLRRRMERPLPVQVDDAALPSPVTLAAKPARLKDLCLEDKRRVAGLVAQVVSLQRETARWKSSCEEARAALAKHTAEADTRMGRLREQNAEIVADNAQLRSKLAHALGLLRQYQRKLEDRRSGVALASEPGPFARAMEAKLRASAPAAVPASVECAATLEPTTSPAAFERPGLVPEEQPSAEGRRRILRFDPSVGATGRFFFEEVEADDANDVYGVGGEGGAAESSAPPPPSAVPRSQPFVGGDDDLVDLINMAEHLMAAAAPHLEHTPS</sequence>
<comment type="caution">
    <text evidence="3">The sequence shown here is derived from an EMBL/GenBank/DDBJ whole genome shotgun (WGS) entry which is preliminary data.</text>
</comment>
<keyword evidence="4" id="KW-1185">Reference proteome</keyword>
<dbReference type="AlphaFoldDB" id="A0A830HCG8"/>
<evidence type="ECO:0000313" key="4">
    <source>
        <dbReference type="Proteomes" id="UP000660262"/>
    </source>
</evidence>
<protein>
    <submittedName>
        <fullName evidence="3">Uncharacterized protein</fullName>
    </submittedName>
</protein>
<proteinExistence type="predicted"/>
<name>A0A830HCG8_9CHLO</name>
<dbReference type="OrthoDB" id="5972940at2759"/>
<dbReference type="Proteomes" id="UP000660262">
    <property type="component" value="Unassembled WGS sequence"/>
</dbReference>
<reference evidence="3" key="1">
    <citation type="submission" date="2020-10" db="EMBL/GenBank/DDBJ databases">
        <title>Unveiling of a novel bifunctional photoreceptor, Dualchrome1, isolated from a cosmopolitan green alga.</title>
        <authorList>
            <person name="Suzuki S."/>
            <person name="Kawachi M."/>
        </authorList>
    </citation>
    <scope>NUCLEOTIDE SEQUENCE</scope>
    <source>
        <strain evidence="3">NIES 2893</strain>
    </source>
</reference>
<dbReference type="EMBL" id="BNJQ01000007">
    <property type="protein sequence ID" value="GHP04183.1"/>
    <property type="molecule type" value="Genomic_DNA"/>
</dbReference>
<organism evidence="3 4">
    <name type="scientific">Pycnococcus provasolii</name>
    <dbReference type="NCBI Taxonomy" id="41880"/>
    <lineage>
        <taxon>Eukaryota</taxon>
        <taxon>Viridiplantae</taxon>
        <taxon>Chlorophyta</taxon>
        <taxon>Pseudoscourfieldiophyceae</taxon>
        <taxon>Pseudoscourfieldiales</taxon>
        <taxon>Pycnococcaceae</taxon>
        <taxon>Pycnococcus</taxon>
    </lineage>
</organism>
<feature type="compositionally biased region" description="Polar residues" evidence="2">
    <location>
        <begin position="15"/>
        <end position="32"/>
    </location>
</feature>
<evidence type="ECO:0000256" key="2">
    <source>
        <dbReference type="SAM" id="MobiDB-lite"/>
    </source>
</evidence>
<evidence type="ECO:0000256" key="1">
    <source>
        <dbReference type="SAM" id="Coils"/>
    </source>
</evidence>
<feature type="region of interest" description="Disordered" evidence="2">
    <location>
        <begin position="1"/>
        <end position="35"/>
    </location>
</feature>
<feature type="compositionally biased region" description="Polar residues" evidence="2">
    <location>
        <begin position="64"/>
        <end position="74"/>
    </location>
</feature>
<feature type="region of interest" description="Disordered" evidence="2">
    <location>
        <begin position="302"/>
        <end position="333"/>
    </location>
</feature>
<feature type="coiled-coil region" evidence="1">
    <location>
        <begin position="172"/>
        <end position="206"/>
    </location>
</feature>